<reference evidence="1" key="1">
    <citation type="submission" date="2022-11" db="EMBL/GenBank/DDBJ databases">
        <title>beta-Carotene-producing bacterium, Jeongeuplla avenae sp. nov., alleviates the salt stress of Arabidopsis seedlings.</title>
        <authorList>
            <person name="Jiang L."/>
            <person name="Lee J."/>
        </authorList>
    </citation>
    <scope>NUCLEOTIDE SEQUENCE</scope>
    <source>
        <strain evidence="1">DY_R2A_6</strain>
    </source>
</reference>
<evidence type="ECO:0000313" key="1">
    <source>
        <dbReference type="EMBL" id="WAJ28332.1"/>
    </source>
</evidence>
<protein>
    <submittedName>
        <fullName evidence="1">TetR/AcrR family transcriptional regulator</fullName>
    </submittedName>
</protein>
<organism evidence="1 2">
    <name type="scientific">Antarcticirhabdus aurantiaca</name>
    <dbReference type="NCBI Taxonomy" id="2606717"/>
    <lineage>
        <taxon>Bacteria</taxon>
        <taxon>Pseudomonadati</taxon>
        <taxon>Pseudomonadota</taxon>
        <taxon>Alphaproteobacteria</taxon>
        <taxon>Hyphomicrobiales</taxon>
        <taxon>Aurantimonadaceae</taxon>
        <taxon>Antarcticirhabdus</taxon>
    </lineage>
</organism>
<sequence length="206" mass="22306">MTEKQIDRRGALRERILAAAEARIVSSGASALRARDVMADAGAALGGLYNAFEDLDDVVIHVNSRTLGRLQAALTRASQGLENPTEALRAAALAYLAFAQANRSLWSALFEYRYASGRRMPDWHLAEQAELLVHIVEPLRGLRPDWDRDTLLLRARTLFGAIHGIVSTSMEERFVGLSAEGLASEIGAFVDVIVAGTVVPAGRPIS</sequence>
<gene>
    <name evidence="1" type="ORF">OXU80_26555</name>
</gene>
<dbReference type="EMBL" id="CP113520">
    <property type="protein sequence ID" value="WAJ28332.1"/>
    <property type="molecule type" value="Genomic_DNA"/>
</dbReference>
<accession>A0ACD4NN91</accession>
<dbReference type="Proteomes" id="UP001163223">
    <property type="component" value="Chromosome"/>
</dbReference>
<keyword evidence="2" id="KW-1185">Reference proteome</keyword>
<evidence type="ECO:0000313" key="2">
    <source>
        <dbReference type="Proteomes" id="UP001163223"/>
    </source>
</evidence>
<proteinExistence type="predicted"/>
<name>A0ACD4NN91_9HYPH</name>